<evidence type="ECO:0000256" key="1">
    <source>
        <dbReference type="ARBA" id="ARBA00004141"/>
    </source>
</evidence>
<feature type="transmembrane region" description="Helical" evidence="5">
    <location>
        <begin position="138"/>
        <end position="163"/>
    </location>
</feature>
<keyword evidence="4 5" id="KW-0472">Membrane</keyword>
<dbReference type="InterPro" id="IPR014743">
    <property type="entry name" value="Cl-channel_core"/>
</dbReference>
<proteinExistence type="predicted"/>
<dbReference type="PANTHER" id="PTHR43427:SF12">
    <property type="entry name" value="CHLORIDE TRANSPORTER"/>
    <property type="match status" value="1"/>
</dbReference>
<gene>
    <name evidence="6" type="ORF">PghCCS26_52830</name>
</gene>
<feature type="transmembrane region" description="Helical" evidence="5">
    <location>
        <begin position="45"/>
        <end position="64"/>
    </location>
</feature>
<evidence type="ECO:0000313" key="7">
    <source>
        <dbReference type="Proteomes" id="UP001285921"/>
    </source>
</evidence>
<evidence type="ECO:0000256" key="2">
    <source>
        <dbReference type="ARBA" id="ARBA00022692"/>
    </source>
</evidence>
<feature type="transmembrane region" description="Helical" evidence="5">
    <location>
        <begin position="369"/>
        <end position="391"/>
    </location>
</feature>
<dbReference type="Proteomes" id="UP001285921">
    <property type="component" value="Unassembled WGS sequence"/>
</dbReference>
<evidence type="ECO:0000256" key="5">
    <source>
        <dbReference type="SAM" id="Phobius"/>
    </source>
</evidence>
<comment type="subcellular location">
    <subcellularLocation>
        <location evidence="1">Membrane</location>
        <topology evidence="1">Multi-pass membrane protein</topology>
    </subcellularLocation>
</comment>
<keyword evidence="3 5" id="KW-1133">Transmembrane helix</keyword>
<feature type="transmembrane region" description="Helical" evidence="5">
    <location>
        <begin position="208"/>
        <end position="231"/>
    </location>
</feature>
<feature type="transmembrane region" description="Helical" evidence="5">
    <location>
        <begin position="12"/>
        <end position="33"/>
    </location>
</feature>
<evidence type="ECO:0000313" key="6">
    <source>
        <dbReference type="EMBL" id="GMK48153.1"/>
    </source>
</evidence>
<dbReference type="InterPro" id="IPR001807">
    <property type="entry name" value="ClC"/>
</dbReference>
<protein>
    <submittedName>
        <fullName evidence="6">Voltage-gated chloride channel protein</fullName>
    </submittedName>
</protein>
<dbReference type="Gene3D" id="1.10.3080.10">
    <property type="entry name" value="Clc chloride channel"/>
    <property type="match status" value="1"/>
</dbReference>
<dbReference type="EMBL" id="BTCL01000026">
    <property type="protein sequence ID" value="GMK48153.1"/>
    <property type="molecule type" value="Genomic_DNA"/>
</dbReference>
<comment type="caution">
    <text evidence="6">The sequence shown here is derived from an EMBL/GenBank/DDBJ whole genome shotgun (WGS) entry which is preliminary data.</text>
</comment>
<evidence type="ECO:0000256" key="4">
    <source>
        <dbReference type="ARBA" id="ARBA00023136"/>
    </source>
</evidence>
<keyword evidence="2 5" id="KW-0812">Transmembrane</keyword>
<dbReference type="SUPFAM" id="SSF81340">
    <property type="entry name" value="Clc chloride channel"/>
    <property type="match status" value="1"/>
</dbReference>
<dbReference type="RefSeq" id="WP_317981889.1">
    <property type="nucleotide sequence ID" value="NZ_BTCL01000026.1"/>
</dbReference>
<sequence length="405" mass="42688">MAIVMKTSLVRLAVAAVVGICTGSASALFLTSLEWATETSMSHAWLLWLLPLGGALVSWLYMLYGKDAAKGNNLLLDRIYGGETAVPLRMAPLVLFGTIITHLFSGSAGREGTAVQMGGSLAEMISKRFKLSGAERKIILLCGISSGFGSVFGTPAAGAIFALEVAALGAISLESILPVFLASYVGHYATLAWGAHHLHYSMGTVPPLSAILLVKIAAAAVLFGLAALLFVKLTHKLKAWFTKLLPNPMIKSFVGGVIVIALVYLVGSRNYLGLGLPLLQHSFEEAAAPLAFLWKTIFTSITLGSGFQGGEVTPLFVIGSTLGSALANLLAVSVPLLAGIGLISIFSGATNTPLASFILGLELFGLKGYGWLYMLIGCAIAYLCSGAPGIYSAQRARRYFKEMWH</sequence>
<keyword evidence="7" id="KW-1185">Reference proteome</keyword>
<evidence type="ECO:0000256" key="3">
    <source>
        <dbReference type="ARBA" id="ARBA00022989"/>
    </source>
</evidence>
<name>A0ABQ6NTH2_9BACL</name>
<dbReference type="PANTHER" id="PTHR43427">
    <property type="entry name" value="CHLORIDE CHANNEL PROTEIN CLC-E"/>
    <property type="match status" value="1"/>
</dbReference>
<accession>A0ABQ6NTH2</accession>
<dbReference type="Pfam" id="PF00654">
    <property type="entry name" value="Voltage_CLC"/>
    <property type="match status" value="1"/>
</dbReference>
<organism evidence="6 7">
    <name type="scientific">Paenibacillus glycanilyticus</name>
    <dbReference type="NCBI Taxonomy" id="126569"/>
    <lineage>
        <taxon>Bacteria</taxon>
        <taxon>Bacillati</taxon>
        <taxon>Bacillota</taxon>
        <taxon>Bacilli</taxon>
        <taxon>Bacillales</taxon>
        <taxon>Paenibacillaceae</taxon>
        <taxon>Paenibacillus</taxon>
    </lineage>
</organism>
<dbReference type="InterPro" id="IPR050368">
    <property type="entry name" value="ClC-type_chloride_channel"/>
</dbReference>
<reference evidence="6 7" key="1">
    <citation type="submission" date="2023-05" db="EMBL/GenBank/DDBJ databases">
        <title>Draft genome of Paenibacillus sp. CCS26.</title>
        <authorList>
            <person name="Akita H."/>
            <person name="Shinto Y."/>
            <person name="Kimura Z."/>
        </authorList>
    </citation>
    <scope>NUCLEOTIDE SEQUENCE [LARGE SCALE GENOMIC DNA]</scope>
    <source>
        <strain evidence="6 7">CCS26</strain>
    </source>
</reference>
<feature type="transmembrane region" description="Helical" evidence="5">
    <location>
        <begin position="252"/>
        <end position="272"/>
    </location>
</feature>